<dbReference type="AlphaFoldDB" id="A0A432XR86"/>
<evidence type="ECO:0000256" key="3">
    <source>
        <dbReference type="ARBA" id="ARBA00022692"/>
    </source>
</evidence>
<dbReference type="OrthoDB" id="196472at2"/>
<dbReference type="Pfam" id="PF01292">
    <property type="entry name" value="Ni_hydr_CYTB"/>
    <property type="match status" value="1"/>
</dbReference>
<comment type="caution">
    <text evidence="8">The sequence shown here is derived from an EMBL/GenBank/DDBJ whole genome shotgun (WGS) entry which is preliminary data.</text>
</comment>
<feature type="domain" description="Cytochrome b561 bacterial/Ni-hydrogenase" evidence="7">
    <location>
        <begin position="4"/>
        <end position="165"/>
    </location>
</feature>
<feature type="transmembrane region" description="Helical" evidence="6">
    <location>
        <begin position="91"/>
        <end position="113"/>
    </location>
</feature>
<keyword evidence="4 6" id="KW-1133">Transmembrane helix</keyword>
<dbReference type="GO" id="GO:0020037">
    <property type="term" value="F:heme binding"/>
    <property type="evidence" value="ECO:0007669"/>
    <property type="project" value="TreeGrafter"/>
</dbReference>
<dbReference type="PANTHER" id="PTHR30485">
    <property type="entry name" value="NI/FE-HYDROGENASE 1 B-TYPE CYTOCHROME SUBUNIT"/>
    <property type="match status" value="1"/>
</dbReference>
<keyword evidence="9" id="KW-1185">Reference proteome</keyword>
<proteinExistence type="predicted"/>
<keyword evidence="3 6" id="KW-0812">Transmembrane</keyword>
<dbReference type="Proteomes" id="UP000287330">
    <property type="component" value="Unassembled WGS sequence"/>
</dbReference>
<dbReference type="GO" id="GO:0022904">
    <property type="term" value="P:respiratory electron transport chain"/>
    <property type="evidence" value="ECO:0007669"/>
    <property type="project" value="InterPro"/>
</dbReference>
<keyword evidence="5 6" id="KW-0472">Membrane</keyword>
<evidence type="ECO:0000256" key="6">
    <source>
        <dbReference type="SAM" id="Phobius"/>
    </source>
</evidence>
<dbReference type="PANTHER" id="PTHR30485:SF2">
    <property type="entry name" value="BLL0597 PROTEIN"/>
    <property type="match status" value="1"/>
</dbReference>
<dbReference type="InterPro" id="IPR051542">
    <property type="entry name" value="Hydrogenase_cytochrome"/>
</dbReference>
<dbReference type="SUPFAM" id="SSF81342">
    <property type="entry name" value="Transmembrane di-heme cytochromes"/>
    <property type="match status" value="1"/>
</dbReference>
<dbReference type="InterPro" id="IPR011577">
    <property type="entry name" value="Cyt_b561_bac/Ni-Hgenase"/>
</dbReference>
<dbReference type="EMBL" id="PIPV01000012">
    <property type="protein sequence ID" value="RUO51218.1"/>
    <property type="molecule type" value="Genomic_DNA"/>
</dbReference>
<evidence type="ECO:0000256" key="1">
    <source>
        <dbReference type="ARBA" id="ARBA00004651"/>
    </source>
</evidence>
<evidence type="ECO:0000256" key="5">
    <source>
        <dbReference type="ARBA" id="ARBA00023136"/>
    </source>
</evidence>
<organism evidence="8 9">
    <name type="scientific">Idiomarina fontislapidosi</name>
    <dbReference type="NCBI Taxonomy" id="263723"/>
    <lineage>
        <taxon>Bacteria</taxon>
        <taxon>Pseudomonadati</taxon>
        <taxon>Pseudomonadota</taxon>
        <taxon>Gammaproteobacteria</taxon>
        <taxon>Alteromonadales</taxon>
        <taxon>Idiomarinaceae</taxon>
        <taxon>Idiomarina</taxon>
    </lineage>
</organism>
<evidence type="ECO:0000259" key="7">
    <source>
        <dbReference type="Pfam" id="PF01292"/>
    </source>
</evidence>
<feature type="transmembrane region" description="Helical" evidence="6">
    <location>
        <begin position="32"/>
        <end position="53"/>
    </location>
</feature>
<evidence type="ECO:0000256" key="2">
    <source>
        <dbReference type="ARBA" id="ARBA00022475"/>
    </source>
</evidence>
<evidence type="ECO:0000313" key="8">
    <source>
        <dbReference type="EMBL" id="RUO51218.1"/>
    </source>
</evidence>
<keyword evidence="2" id="KW-1003">Cell membrane</keyword>
<dbReference type="RefSeq" id="WP_110575944.1">
    <property type="nucleotide sequence ID" value="NZ_PIPV01000012.1"/>
</dbReference>
<dbReference type="InterPro" id="IPR016174">
    <property type="entry name" value="Di-haem_cyt_TM"/>
</dbReference>
<dbReference type="Gene3D" id="1.20.950.20">
    <property type="entry name" value="Transmembrane di-heme cytochromes, Chain C"/>
    <property type="match status" value="1"/>
</dbReference>
<feature type="transmembrane region" description="Helical" evidence="6">
    <location>
        <begin position="133"/>
        <end position="153"/>
    </location>
</feature>
<accession>A0A432XR86</accession>
<dbReference type="GO" id="GO:0009055">
    <property type="term" value="F:electron transfer activity"/>
    <property type="evidence" value="ECO:0007669"/>
    <property type="project" value="InterPro"/>
</dbReference>
<name>A0A432XR86_9GAMM</name>
<evidence type="ECO:0000313" key="9">
    <source>
        <dbReference type="Proteomes" id="UP000287330"/>
    </source>
</evidence>
<evidence type="ECO:0000256" key="4">
    <source>
        <dbReference type="ARBA" id="ARBA00022989"/>
    </source>
</evidence>
<sequence>MHIWDIGIRLFHWSIALVFVLNYFLLEPGETAHQIAGYYAFAWLIFRTVWGFIGPQRARFADFLPTPSRVKAHLQHLKQRQLPKDAGHNPLGGLVILLMMGLFAYQATTGFMLEEIDAFYGSSVLEQWHEWGAHALFALVCLHIAAVVWVQWWGRIQLIRPMITGRRD</sequence>
<protein>
    <submittedName>
        <fullName evidence="8">Cytochrome B</fullName>
    </submittedName>
</protein>
<feature type="transmembrane region" description="Helical" evidence="6">
    <location>
        <begin position="7"/>
        <end position="26"/>
    </location>
</feature>
<dbReference type="GO" id="GO:0005886">
    <property type="term" value="C:plasma membrane"/>
    <property type="evidence" value="ECO:0007669"/>
    <property type="project" value="UniProtKB-SubCell"/>
</dbReference>
<reference evidence="9" key="1">
    <citation type="journal article" date="2018" name="Front. Microbiol.">
        <title>Genome-Based Analysis Reveals the Taxonomy and Diversity of the Family Idiomarinaceae.</title>
        <authorList>
            <person name="Liu Y."/>
            <person name="Lai Q."/>
            <person name="Shao Z."/>
        </authorList>
    </citation>
    <scope>NUCLEOTIDE SEQUENCE [LARGE SCALE GENOMIC DNA]</scope>
    <source>
        <strain evidence="9">F23</strain>
    </source>
</reference>
<comment type="subcellular location">
    <subcellularLocation>
        <location evidence="1">Cell membrane</location>
        <topology evidence="1">Multi-pass membrane protein</topology>
    </subcellularLocation>
</comment>
<gene>
    <name evidence="8" type="ORF">CWE25_11720</name>
</gene>